<proteinExistence type="predicted"/>
<keyword evidence="2 5" id="KW-0808">Transferase</keyword>
<dbReference type="KEGG" id="dez:DKM44_05085"/>
<gene>
    <name evidence="5" type="ORF">DKM44_05085</name>
</gene>
<accession>A0A2Z3JNA1</accession>
<dbReference type="Proteomes" id="UP000245368">
    <property type="component" value="Chromosome"/>
</dbReference>
<evidence type="ECO:0000256" key="1">
    <source>
        <dbReference type="ARBA" id="ARBA00001947"/>
    </source>
</evidence>
<dbReference type="AlphaFoldDB" id="A0A2Z3JNA1"/>
<dbReference type="Pfam" id="PF05853">
    <property type="entry name" value="BKACE"/>
    <property type="match status" value="1"/>
</dbReference>
<reference evidence="5 6" key="1">
    <citation type="submission" date="2018-05" db="EMBL/GenBank/DDBJ databases">
        <title>Complete Genome Sequence of Deinococcus sp. strain 17bor-2.</title>
        <authorList>
            <person name="Srinivasan S."/>
        </authorList>
    </citation>
    <scope>NUCLEOTIDE SEQUENCE [LARGE SCALE GENOMIC DNA]</scope>
    <source>
        <strain evidence="5 6">17bor-2</strain>
    </source>
</reference>
<evidence type="ECO:0000256" key="2">
    <source>
        <dbReference type="ARBA" id="ARBA00022679"/>
    </source>
</evidence>
<comment type="cofactor">
    <cofactor evidence="1">
        <name>Zn(2+)</name>
        <dbReference type="ChEBI" id="CHEBI:29105"/>
    </cofactor>
</comment>
<evidence type="ECO:0000313" key="6">
    <source>
        <dbReference type="Proteomes" id="UP000245368"/>
    </source>
</evidence>
<dbReference type="InterPro" id="IPR013785">
    <property type="entry name" value="Aldolase_TIM"/>
</dbReference>
<dbReference type="OrthoDB" id="63399at2"/>
<evidence type="ECO:0000313" key="5">
    <source>
        <dbReference type="EMBL" id="AWN22684.1"/>
    </source>
</evidence>
<dbReference type="PANTHER" id="PTHR37418">
    <property type="entry name" value="3-KETO-5-AMINOHEXANOATE CLEAVAGE ENZYME-RELATED"/>
    <property type="match status" value="1"/>
</dbReference>
<keyword evidence="6" id="KW-1185">Reference proteome</keyword>
<name>A0A2Z3JNA1_9DEIO</name>
<dbReference type="InterPro" id="IPR008567">
    <property type="entry name" value="BKACE"/>
</dbReference>
<keyword evidence="5" id="KW-0032">Aminotransferase</keyword>
<dbReference type="EMBL" id="CP029494">
    <property type="protein sequence ID" value="AWN22684.1"/>
    <property type="molecule type" value="Genomic_DNA"/>
</dbReference>
<dbReference type="GO" id="GO:0008483">
    <property type="term" value="F:transaminase activity"/>
    <property type="evidence" value="ECO:0007669"/>
    <property type="project" value="UniProtKB-KW"/>
</dbReference>
<organism evidence="5 6">
    <name type="scientific">Deinococcus irradiatisoli</name>
    <dbReference type="NCBI Taxonomy" id="2202254"/>
    <lineage>
        <taxon>Bacteria</taxon>
        <taxon>Thermotogati</taxon>
        <taxon>Deinococcota</taxon>
        <taxon>Deinococci</taxon>
        <taxon>Deinococcales</taxon>
        <taxon>Deinococcaceae</taxon>
        <taxon>Deinococcus</taxon>
    </lineage>
</organism>
<dbReference type="PANTHER" id="PTHR37418:SF2">
    <property type="entry name" value="3-KETO-5-AMINOHEXANOATE CLEAVAGE ENZYME"/>
    <property type="match status" value="1"/>
</dbReference>
<evidence type="ECO:0000256" key="4">
    <source>
        <dbReference type="ARBA" id="ARBA00022833"/>
    </source>
</evidence>
<keyword evidence="4" id="KW-0862">Zinc</keyword>
<sequence length="275" mass="29440">MLAAAPNGGRHTAQDHPALPLTPASLARTAAECLDAGANLLHVHVRDAQGRHTLDAATYREAFAAIRSEVGERLVLQATTEALGRYSAAEQLAAVRGLRPEAVSLAVAELFGRDVPDADVAAFLRELQLDQVLVQYIVYSAAEEQRLVALAQRGLIPGPFWTLYVLGRYGQARPSTPADLLPFAPFSAGRAAAPWAACAFGQGELRCLVAAAAFGGHVQIGFENNLLTPEGEPATSNAEQVRRLRNALTPLNIMPMSADELRRAWLTPPDRTAPR</sequence>
<keyword evidence="3" id="KW-0479">Metal-binding</keyword>
<evidence type="ECO:0000256" key="3">
    <source>
        <dbReference type="ARBA" id="ARBA00022723"/>
    </source>
</evidence>
<protein>
    <submittedName>
        <fullName evidence="5">Class III aminotransferase</fullName>
    </submittedName>
</protein>
<dbReference type="GO" id="GO:0046872">
    <property type="term" value="F:metal ion binding"/>
    <property type="evidence" value="ECO:0007669"/>
    <property type="project" value="UniProtKB-KW"/>
</dbReference>
<dbReference type="Gene3D" id="3.20.20.70">
    <property type="entry name" value="Aldolase class I"/>
    <property type="match status" value="1"/>
</dbReference>
<dbReference type="GO" id="GO:0043720">
    <property type="term" value="F:3-keto-5-aminohexanoate cleavage activity"/>
    <property type="evidence" value="ECO:0007669"/>
    <property type="project" value="InterPro"/>
</dbReference>